<sequence length="287" mass="32047">MPFISPKVLCRRHRLTPNRSLGQHFLLHPDQARRLVAALELRGQEVVVEIGAGLGALTYFLAESGGRVIALELDRRLIPILTTEVLPGFSNVMVVSQDALKFDYLALSREEGQSLTVAGNLPYQITSPLLFKLMGVKTAIRIMLFMVQQEVGLRLMAQPGGKDYGILSVLIQYHFHLRRLFLLKPSNFYPAPKVDSVVLGFRPRLPEPSAINEDFLAQVVKAAFSTRRKTLRNTLTAQSSLLRASPAVILAILHDLRIDPGRRAETLSVDDFVRLSNRLAEKTGKPY</sequence>
<evidence type="ECO:0000256" key="6">
    <source>
        <dbReference type="ARBA" id="ARBA00022884"/>
    </source>
</evidence>
<dbReference type="EC" id="2.1.1.182" evidence="7"/>
<dbReference type="OrthoDB" id="9814755at2"/>
<dbReference type="GO" id="GO:0003723">
    <property type="term" value="F:RNA binding"/>
    <property type="evidence" value="ECO:0007669"/>
    <property type="project" value="UniProtKB-UniRule"/>
</dbReference>
<dbReference type="InterPro" id="IPR020596">
    <property type="entry name" value="rRNA_Ade_Mease_Trfase_CS"/>
</dbReference>
<comment type="function">
    <text evidence="7">Specifically dimethylates two adjacent adenosines (A1518 and A1519) in the loop of a conserved hairpin near the 3'-end of 16S rRNA in the 30S particle. May play a critical role in biogenesis of 30S subunits.</text>
</comment>
<evidence type="ECO:0000313" key="10">
    <source>
        <dbReference type="EMBL" id="AEB10186.1"/>
    </source>
</evidence>
<dbReference type="Gene3D" id="3.40.50.150">
    <property type="entry name" value="Vaccinia Virus protein VP39"/>
    <property type="match status" value="1"/>
</dbReference>
<dbReference type="EMBL" id="CP002629">
    <property type="protein sequence ID" value="AEB10186.1"/>
    <property type="molecule type" value="Genomic_DNA"/>
</dbReference>
<dbReference type="eggNOG" id="COG0030">
    <property type="taxonomic scope" value="Bacteria"/>
</dbReference>
<evidence type="ECO:0000256" key="1">
    <source>
        <dbReference type="ARBA" id="ARBA00022490"/>
    </source>
</evidence>
<dbReference type="CDD" id="cd02440">
    <property type="entry name" value="AdoMet_MTases"/>
    <property type="match status" value="1"/>
</dbReference>
<reference evidence="11" key="2">
    <citation type="submission" date="2011-03" db="EMBL/GenBank/DDBJ databases">
        <title>The complete genome of Desulfobacca acetoxidans DSM 11109.</title>
        <authorList>
            <consortium name="US DOE Joint Genome Institute (JGI-PGF)"/>
            <person name="Lucas S."/>
            <person name="Copeland A."/>
            <person name="Lapidus A."/>
            <person name="Bruce D."/>
            <person name="Goodwin L."/>
            <person name="Pitluck S."/>
            <person name="Peters L."/>
            <person name="Kyrpides N."/>
            <person name="Mavromatis K."/>
            <person name="Ivanova N."/>
            <person name="Ovchinnikova G."/>
            <person name="Teshima H."/>
            <person name="Detter J.C."/>
            <person name="Han C."/>
            <person name="Land M."/>
            <person name="Hauser L."/>
            <person name="Markowitz V."/>
            <person name="Cheng J.-F."/>
            <person name="Hugenholtz P."/>
            <person name="Woyke T."/>
            <person name="Wu D."/>
            <person name="Spring S."/>
            <person name="Schueler E."/>
            <person name="Brambilla E."/>
            <person name="Klenk H.-P."/>
            <person name="Eisen J.A."/>
        </authorList>
    </citation>
    <scope>NUCLEOTIDE SEQUENCE [LARGE SCALE GENOMIC DNA]</scope>
    <source>
        <strain evidence="11">ATCC 700848 / DSM 11109 / ASRB2</strain>
    </source>
</reference>
<feature type="binding site" evidence="7 8">
    <location>
        <position position="26"/>
    </location>
    <ligand>
        <name>S-adenosyl-L-methionine</name>
        <dbReference type="ChEBI" id="CHEBI:59789"/>
    </ligand>
</feature>
<evidence type="ECO:0000313" key="11">
    <source>
        <dbReference type="Proteomes" id="UP000000483"/>
    </source>
</evidence>
<comment type="similarity">
    <text evidence="7">Belongs to the class I-like SAM-binding methyltransferase superfamily. rRNA adenine N(6)-methyltransferase family. RsmA subfamily.</text>
</comment>
<dbReference type="Proteomes" id="UP000000483">
    <property type="component" value="Chromosome"/>
</dbReference>
<organism evidence="10 11">
    <name type="scientific">Desulfobacca acetoxidans (strain ATCC 700848 / DSM 11109 / ASRB2)</name>
    <dbReference type="NCBI Taxonomy" id="880072"/>
    <lineage>
        <taxon>Bacteria</taxon>
        <taxon>Pseudomonadati</taxon>
        <taxon>Thermodesulfobacteriota</taxon>
        <taxon>Desulfobaccia</taxon>
        <taxon>Desulfobaccales</taxon>
        <taxon>Desulfobaccaceae</taxon>
        <taxon>Desulfobacca</taxon>
    </lineage>
</organism>
<keyword evidence="2 7" id="KW-0698">rRNA processing</keyword>
<keyword evidence="1 7" id="KW-0963">Cytoplasm</keyword>
<dbReference type="KEGG" id="dao:Desac_2364"/>
<proteinExistence type="inferred from homology"/>
<dbReference type="HAMAP" id="MF_00607">
    <property type="entry name" value="16SrRNA_methyltr_A"/>
    <property type="match status" value="1"/>
</dbReference>
<dbReference type="InterPro" id="IPR020598">
    <property type="entry name" value="rRNA_Ade_methylase_Trfase_N"/>
</dbReference>
<dbReference type="PROSITE" id="PS01131">
    <property type="entry name" value="RRNA_A_DIMETH"/>
    <property type="match status" value="1"/>
</dbReference>
<accession>F2NFR7</accession>
<dbReference type="SMART" id="SM00650">
    <property type="entry name" value="rADc"/>
    <property type="match status" value="1"/>
</dbReference>
<dbReference type="RefSeq" id="WP_013707295.1">
    <property type="nucleotide sequence ID" value="NC_015388.1"/>
</dbReference>
<dbReference type="PANTHER" id="PTHR11727:SF7">
    <property type="entry name" value="DIMETHYLADENOSINE TRANSFERASE-RELATED"/>
    <property type="match status" value="1"/>
</dbReference>
<dbReference type="GO" id="GO:0052908">
    <property type="term" value="F:16S rRNA (adenine(1518)-N(6)/adenine(1519)-N(6))-dimethyltransferase activity"/>
    <property type="evidence" value="ECO:0007669"/>
    <property type="project" value="UniProtKB-EC"/>
</dbReference>
<dbReference type="InterPro" id="IPR001737">
    <property type="entry name" value="KsgA/Erm"/>
</dbReference>
<dbReference type="FunFam" id="1.10.8.100:FF:000001">
    <property type="entry name" value="Ribosomal RNA small subunit methyltransferase A"/>
    <property type="match status" value="1"/>
</dbReference>
<evidence type="ECO:0000256" key="2">
    <source>
        <dbReference type="ARBA" id="ARBA00022552"/>
    </source>
</evidence>
<comment type="catalytic activity">
    <reaction evidence="7">
        <text>adenosine(1518)/adenosine(1519) in 16S rRNA + 4 S-adenosyl-L-methionine = N(6)-dimethyladenosine(1518)/N(6)-dimethyladenosine(1519) in 16S rRNA + 4 S-adenosyl-L-homocysteine + 4 H(+)</text>
        <dbReference type="Rhea" id="RHEA:19609"/>
        <dbReference type="Rhea" id="RHEA-COMP:10232"/>
        <dbReference type="Rhea" id="RHEA-COMP:10233"/>
        <dbReference type="ChEBI" id="CHEBI:15378"/>
        <dbReference type="ChEBI" id="CHEBI:57856"/>
        <dbReference type="ChEBI" id="CHEBI:59789"/>
        <dbReference type="ChEBI" id="CHEBI:74411"/>
        <dbReference type="ChEBI" id="CHEBI:74493"/>
        <dbReference type="EC" id="2.1.1.182"/>
    </reaction>
</comment>
<dbReference type="PANTHER" id="PTHR11727">
    <property type="entry name" value="DIMETHYLADENOSINE TRANSFERASE"/>
    <property type="match status" value="1"/>
</dbReference>
<evidence type="ECO:0000256" key="3">
    <source>
        <dbReference type="ARBA" id="ARBA00022603"/>
    </source>
</evidence>
<evidence type="ECO:0000256" key="5">
    <source>
        <dbReference type="ARBA" id="ARBA00022691"/>
    </source>
</evidence>
<keyword evidence="3 7" id="KW-0489">Methyltransferase</keyword>
<dbReference type="InterPro" id="IPR029063">
    <property type="entry name" value="SAM-dependent_MTases_sf"/>
</dbReference>
<dbReference type="InterPro" id="IPR011530">
    <property type="entry name" value="rRNA_adenine_dimethylase"/>
</dbReference>
<reference evidence="10 11" key="1">
    <citation type="journal article" date="2011" name="Stand. Genomic Sci.">
        <title>Complete genome sequence of the acetate-degrading sulfate reducer Desulfobacca acetoxidans type strain (ASRB2).</title>
        <authorList>
            <person name="Goker M."/>
            <person name="Teshima H."/>
            <person name="Lapidus A."/>
            <person name="Nolan M."/>
            <person name="Lucas S."/>
            <person name="Hammon N."/>
            <person name="Deshpande S."/>
            <person name="Cheng J.F."/>
            <person name="Tapia R."/>
            <person name="Han C."/>
            <person name="Goodwin L."/>
            <person name="Pitluck S."/>
            <person name="Huntemann M."/>
            <person name="Liolios K."/>
            <person name="Ivanova N."/>
            <person name="Pagani I."/>
            <person name="Mavromatis K."/>
            <person name="Ovchinikova G."/>
            <person name="Pati A."/>
            <person name="Chen A."/>
            <person name="Palaniappan K."/>
            <person name="Land M."/>
            <person name="Hauser L."/>
            <person name="Brambilla E.M."/>
            <person name="Rohde M."/>
            <person name="Spring S."/>
            <person name="Detter J.C."/>
            <person name="Woyke T."/>
            <person name="Bristow J."/>
            <person name="Eisen J.A."/>
            <person name="Markowitz V."/>
            <person name="Hugenholtz P."/>
            <person name="Kyrpides N.C."/>
            <person name="Klenk H.P."/>
        </authorList>
    </citation>
    <scope>NUCLEOTIDE SEQUENCE [LARGE SCALE GENOMIC DNA]</scope>
    <source>
        <strain evidence="11">ATCC 700848 / DSM 11109 / ASRB2</strain>
    </source>
</reference>
<dbReference type="InterPro" id="IPR023165">
    <property type="entry name" value="rRNA_Ade_diMease-like_C"/>
</dbReference>
<dbReference type="Pfam" id="PF00398">
    <property type="entry name" value="RrnaAD"/>
    <property type="match status" value="1"/>
</dbReference>
<protein>
    <recommendedName>
        <fullName evidence="7">Ribosomal RNA small subunit methyltransferase A</fullName>
        <ecNumber evidence="7">2.1.1.182</ecNumber>
    </recommendedName>
    <alternativeName>
        <fullName evidence="7">16S rRNA (adenine(1518)-N(6)/adenine(1519)-N(6))-dimethyltransferase</fullName>
    </alternativeName>
    <alternativeName>
        <fullName evidence="7">16S rRNA dimethyladenosine transferase</fullName>
    </alternativeName>
    <alternativeName>
        <fullName evidence="7">16S rRNA dimethylase</fullName>
    </alternativeName>
    <alternativeName>
        <fullName evidence="7">S-adenosylmethionine-6-N', N'-adenosyl(rRNA) dimethyltransferase</fullName>
    </alternativeName>
</protein>
<evidence type="ECO:0000256" key="7">
    <source>
        <dbReference type="HAMAP-Rule" id="MF_00607"/>
    </source>
</evidence>
<keyword evidence="6 7" id="KW-0694">RNA-binding</keyword>
<dbReference type="GO" id="GO:0005829">
    <property type="term" value="C:cytosol"/>
    <property type="evidence" value="ECO:0007669"/>
    <property type="project" value="TreeGrafter"/>
</dbReference>
<dbReference type="HOGENOM" id="CLU_041220_0_1_7"/>
<feature type="binding site" evidence="7 8">
    <location>
        <position position="120"/>
    </location>
    <ligand>
        <name>S-adenosyl-L-methionine</name>
        <dbReference type="ChEBI" id="CHEBI:59789"/>
    </ligand>
</feature>
<evidence type="ECO:0000256" key="8">
    <source>
        <dbReference type="PROSITE-ProRule" id="PRU01026"/>
    </source>
</evidence>
<feature type="binding site" evidence="7 8">
    <location>
        <position position="51"/>
    </location>
    <ligand>
        <name>S-adenosyl-L-methionine</name>
        <dbReference type="ChEBI" id="CHEBI:59789"/>
    </ligand>
</feature>
<dbReference type="NCBIfam" id="TIGR00755">
    <property type="entry name" value="ksgA"/>
    <property type="match status" value="1"/>
</dbReference>
<feature type="binding site" evidence="7 8">
    <location>
        <position position="72"/>
    </location>
    <ligand>
        <name>S-adenosyl-L-methionine</name>
        <dbReference type="ChEBI" id="CHEBI:59789"/>
    </ligand>
</feature>
<feature type="domain" description="Ribosomal RNA adenine methylase transferase N-terminal" evidence="9">
    <location>
        <begin position="31"/>
        <end position="205"/>
    </location>
</feature>
<dbReference type="SUPFAM" id="SSF53335">
    <property type="entry name" value="S-adenosyl-L-methionine-dependent methyltransferases"/>
    <property type="match status" value="1"/>
</dbReference>
<feature type="binding site" evidence="7 8">
    <location>
        <position position="98"/>
    </location>
    <ligand>
        <name>S-adenosyl-L-methionine</name>
        <dbReference type="ChEBI" id="CHEBI:59789"/>
    </ligand>
</feature>
<dbReference type="PROSITE" id="PS51689">
    <property type="entry name" value="SAM_RNA_A_N6_MT"/>
    <property type="match status" value="1"/>
</dbReference>
<dbReference type="AlphaFoldDB" id="F2NFR7"/>
<evidence type="ECO:0000259" key="9">
    <source>
        <dbReference type="SMART" id="SM00650"/>
    </source>
</evidence>
<keyword evidence="5 7" id="KW-0949">S-adenosyl-L-methionine</keyword>
<gene>
    <name evidence="7" type="primary">rsmA</name>
    <name evidence="7" type="synonym">ksgA</name>
    <name evidence="10" type="ordered locus">Desac_2364</name>
</gene>
<comment type="subcellular location">
    <subcellularLocation>
        <location evidence="7">Cytoplasm</location>
    </subcellularLocation>
</comment>
<keyword evidence="4 7" id="KW-0808">Transferase</keyword>
<feature type="binding site" evidence="7 8">
    <location>
        <position position="24"/>
    </location>
    <ligand>
        <name>S-adenosyl-L-methionine</name>
        <dbReference type="ChEBI" id="CHEBI:59789"/>
    </ligand>
</feature>
<name>F2NFR7_DESAR</name>
<dbReference type="STRING" id="880072.Desac_2364"/>
<evidence type="ECO:0000256" key="4">
    <source>
        <dbReference type="ARBA" id="ARBA00022679"/>
    </source>
</evidence>
<keyword evidence="11" id="KW-1185">Reference proteome</keyword>
<dbReference type="Gene3D" id="1.10.8.100">
    <property type="entry name" value="Ribosomal RNA adenine dimethylase-like, domain 2"/>
    <property type="match status" value="1"/>
</dbReference>